<evidence type="ECO:0000313" key="1">
    <source>
        <dbReference type="EMBL" id="GAH35285.1"/>
    </source>
</evidence>
<dbReference type="SUPFAM" id="SSF56784">
    <property type="entry name" value="HAD-like"/>
    <property type="match status" value="1"/>
</dbReference>
<evidence type="ECO:0008006" key="2">
    <source>
        <dbReference type="Google" id="ProtNLM"/>
    </source>
</evidence>
<dbReference type="InterPro" id="IPR041492">
    <property type="entry name" value="HAD_2"/>
</dbReference>
<dbReference type="InterPro" id="IPR023214">
    <property type="entry name" value="HAD_sf"/>
</dbReference>
<dbReference type="InterPro" id="IPR036412">
    <property type="entry name" value="HAD-like_sf"/>
</dbReference>
<reference evidence="1" key="1">
    <citation type="journal article" date="2014" name="Front. Microbiol.">
        <title>High frequency of phylogenetically diverse reductive dehalogenase-homologous genes in deep subseafloor sedimentary metagenomes.</title>
        <authorList>
            <person name="Kawai M."/>
            <person name="Futagami T."/>
            <person name="Toyoda A."/>
            <person name="Takaki Y."/>
            <person name="Nishi S."/>
            <person name="Hori S."/>
            <person name="Arai W."/>
            <person name="Tsubouchi T."/>
            <person name="Morono Y."/>
            <person name="Uchiyama I."/>
            <person name="Ito T."/>
            <person name="Fujiyama A."/>
            <person name="Inagaki F."/>
            <person name="Takami H."/>
        </authorList>
    </citation>
    <scope>NUCLEOTIDE SEQUENCE</scope>
    <source>
        <strain evidence="1">Expedition CK06-06</strain>
    </source>
</reference>
<gene>
    <name evidence="1" type="ORF">S03H2_15706</name>
</gene>
<name>X1FRW0_9ZZZZ</name>
<sequence>SQYRESGGLIAVVSHSEKDIIERDYLFHNEGRQLLPDIIFGWYYDEKKRKPSPWPVQEILRTFDLNPEEALIVDDLKPGVLMSLETKVPIAAAGWSHKIPEIQEYMRKQCLAYFENIEEFKDFILKS</sequence>
<dbReference type="CDD" id="cd01427">
    <property type="entry name" value="HAD_like"/>
    <property type="match status" value="1"/>
</dbReference>
<dbReference type="AlphaFoldDB" id="X1FRW0"/>
<accession>X1FRW0</accession>
<comment type="caution">
    <text evidence="1">The sequence shown here is derived from an EMBL/GenBank/DDBJ whole genome shotgun (WGS) entry which is preliminary data.</text>
</comment>
<dbReference type="EMBL" id="BARU01007990">
    <property type="protein sequence ID" value="GAH35285.1"/>
    <property type="molecule type" value="Genomic_DNA"/>
</dbReference>
<organism evidence="1">
    <name type="scientific">marine sediment metagenome</name>
    <dbReference type="NCBI Taxonomy" id="412755"/>
    <lineage>
        <taxon>unclassified sequences</taxon>
        <taxon>metagenomes</taxon>
        <taxon>ecological metagenomes</taxon>
    </lineage>
</organism>
<dbReference type="Gene3D" id="3.40.50.1000">
    <property type="entry name" value="HAD superfamily/HAD-like"/>
    <property type="match status" value="1"/>
</dbReference>
<feature type="non-terminal residue" evidence="1">
    <location>
        <position position="1"/>
    </location>
</feature>
<protein>
    <recommendedName>
        <fullName evidence="2">FCP1 homology domain-containing protein</fullName>
    </recommendedName>
</protein>
<dbReference type="Pfam" id="PF13419">
    <property type="entry name" value="HAD_2"/>
    <property type="match status" value="1"/>
</dbReference>
<proteinExistence type="predicted"/>